<keyword evidence="2" id="KW-0802">TPR repeat</keyword>
<dbReference type="SUPFAM" id="SSF48452">
    <property type="entry name" value="TPR-like"/>
    <property type="match status" value="1"/>
</dbReference>
<dbReference type="InterPro" id="IPR019734">
    <property type="entry name" value="TPR_rpt"/>
</dbReference>
<evidence type="ECO:0008006" key="6">
    <source>
        <dbReference type="Google" id="ProtNLM"/>
    </source>
</evidence>
<dbReference type="PANTHER" id="PTHR16193:SF0">
    <property type="entry name" value="TETRATRICOPEPTIDE REPEAT PROTEIN 27"/>
    <property type="match status" value="1"/>
</dbReference>
<evidence type="ECO:0000256" key="2">
    <source>
        <dbReference type="ARBA" id="ARBA00022803"/>
    </source>
</evidence>
<dbReference type="InterPro" id="IPR011990">
    <property type="entry name" value="TPR-like_helical_dom_sf"/>
</dbReference>
<dbReference type="Gene3D" id="1.25.40.10">
    <property type="entry name" value="Tetratricopeptide repeat domain"/>
    <property type="match status" value="1"/>
</dbReference>
<protein>
    <recommendedName>
        <fullName evidence="6">Tetratricopeptide repeat protein 27</fullName>
    </recommendedName>
</protein>
<evidence type="ECO:0000256" key="3">
    <source>
        <dbReference type="ARBA" id="ARBA00024020"/>
    </source>
</evidence>
<accession>A0AAN7VAP2</accession>
<dbReference type="AlphaFoldDB" id="A0AAN7VAP2"/>
<evidence type="ECO:0000313" key="4">
    <source>
        <dbReference type="EMBL" id="KAK5642026.1"/>
    </source>
</evidence>
<reference evidence="4 5" key="1">
    <citation type="journal article" date="2024" name="Insects">
        <title>An Improved Chromosome-Level Genome Assembly of the Firefly Pyrocoelia pectoralis.</title>
        <authorList>
            <person name="Fu X."/>
            <person name="Meyer-Rochow V.B."/>
            <person name="Ballantyne L."/>
            <person name="Zhu X."/>
        </authorList>
    </citation>
    <scope>NUCLEOTIDE SEQUENCE [LARGE SCALE GENOMIC DNA]</scope>
    <source>
        <strain evidence="4">XCY_ONT2</strain>
    </source>
</reference>
<proteinExistence type="inferred from homology"/>
<name>A0AAN7VAP2_9COLE</name>
<keyword evidence="1" id="KW-0677">Repeat</keyword>
<organism evidence="4 5">
    <name type="scientific">Pyrocoelia pectoralis</name>
    <dbReference type="NCBI Taxonomy" id="417401"/>
    <lineage>
        <taxon>Eukaryota</taxon>
        <taxon>Metazoa</taxon>
        <taxon>Ecdysozoa</taxon>
        <taxon>Arthropoda</taxon>
        <taxon>Hexapoda</taxon>
        <taxon>Insecta</taxon>
        <taxon>Pterygota</taxon>
        <taxon>Neoptera</taxon>
        <taxon>Endopterygota</taxon>
        <taxon>Coleoptera</taxon>
        <taxon>Polyphaga</taxon>
        <taxon>Elateriformia</taxon>
        <taxon>Elateroidea</taxon>
        <taxon>Lampyridae</taxon>
        <taxon>Lampyrinae</taxon>
        <taxon>Pyrocoelia</taxon>
    </lineage>
</organism>
<evidence type="ECO:0000256" key="1">
    <source>
        <dbReference type="ARBA" id="ARBA00022737"/>
    </source>
</evidence>
<comment type="similarity">
    <text evidence="3">Belongs to the TTC27 family.</text>
</comment>
<comment type="caution">
    <text evidence="4">The sequence shown here is derived from an EMBL/GenBank/DDBJ whole genome shotgun (WGS) entry which is preliminary data.</text>
</comment>
<dbReference type="Proteomes" id="UP001329430">
    <property type="component" value="Chromosome 6"/>
</dbReference>
<dbReference type="PANTHER" id="PTHR16193">
    <property type="entry name" value="TETRATRICOPEPTIDE REPEAT PROTEIN 27"/>
    <property type="match status" value="1"/>
</dbReference>
<dbReference type="EMBL" id="JAVRBK010000006">
    <property type="protein sequence ID" value="KAK5642026.1"/>
    <property type="molecule type" value="Genomic_DNA"/>
</dbReference>
<evidence type="ECO:0000313" key="5">
    <source>
        <dbReference type="Proteomes" id="UP001329430"/>
    </source>
</evidence>
<sequence>MELQQLKEYLFDFDNSHIKNTPYLNKEKLNRELIFTESYWNTIYCNLGEQLDSFFKTLNEEERGLYFKFGVECILNFIQANFTGPELTHCFSEFFHATLWTNFDCKTHLSVDDEEINVNTKHPALLSVALIIFKHCKFDTVLNLWWYWRALIVHQQILDELSPKLLDEADRLHKELQNLHLHMHFQTLLELEQAQLYQIYRNIPKSEQHLHKARELMGIKHEMVGALGKRTKYQENNVAQLQLLVTVSDSDTRCDVNEFVVPKNLALEDDVRLDTVKFNTEPDQPSLTDLEQKYLVLSIKHMIISQPRDNLYYEEIKPFLDYLLNQRNTWVVRVVALLIRCKLESSHKRTIERCLLQCEEVVQCVRREEPQCFNRLTGIFSTHFPPMWKIEEQLAELMLNTGLVKASLDIYLKLQLWEEVIVCYTLLKMRHKATEIIKERLEANPSVKLWCLLGDATDDINCYETAWELSRHCSSRAQRHWAEHLYYRKQYLNAIPHFEESLRINPLQVPLWLHYGFAALETENWQLAATAYKRYTMLEPGNFQAWNNLAKTYIKLGNKHAAHQALHDAIKCNFDNWKVWDNLMVVSVDVKAFSDVINAYHRILDVKGKHVDAEVLQALVYHVTTSAEEPNSLLRRAQELLGRLTSVCPLEGILWDLYADLAPNVATTIQRLQRAHRGYTQLGWEKDISQCRQVLRICDKLGQYVLNDEIISSDVLVSNVRLSLTASLSAIKKQQFNDPLNVDDLVILLQKVTEKCRSAVSTS</sequence>
<dbReference type="InterPro" id="IPR044244">
    <property type="entry name" value="TTC27/Emw1"/>
</dbReference>
<gene>
    <name evidence="4" type="ORF">RI129_008193</name>
</gene>
<keyword evidence="5" id="KW-1185">Reference proteome</keyword>
<dbReference type="SMART" id="SM00028">
    <property type="entry name" value="TPR"/>
    <property type="match status" value="4"/>
</dbReference>